<evidence type="ECO:0000256" key="6">
    <source>
        <dbReference type="ARBA" id="ARBA00022692"/>
    </source>
</evidence>
<comment type="subcellular location">
    <subcellularLocation>
        <location evidence="1">Cell inner membrane</location>
        <topology evidence="1">Multi-pass membrane protein</topology>
    </subcellularLocation>
    <subcellularLocation>
        <location evidence="9">Cell membrane</location>
        <topology evidence="9">Multi-pass membrane protein</topology>
    </subcellularLocation>
</comment>
<keyword evidence="7 9" id="KW-1133">Transmembrane helix</keyword>
<comment type="caution">
    <text evidence="11">The sequence shown here is derived from an EMBL/GenBank/DDBJ whole genome shotgun (WGS) entry which is preliminary data.</text>
</comment>
<dbReference type="GO" id="GO:0005886">
    <property type="term" value="C:plasma membrane"/>
    <property type="evidence" value="ECO:0007669"/>
    <property type="project" value="UniProtKB-SubCell"/>
</dbReference>
<reference evidence="11" key="1">
    <citation type="submission" date="2020-10" db="EMBL/GenBank/DDBJ databases">
        <authorList>
            <person name="Gilroy R."/>
        </authorList>
    </citation>
    <scope>NUCLEOTIDE SEQUENCE</scope>
    <source>
        <strain evidence="11">D3-1215</strain>
    </source>
</reference>
<feature type="transmembrane region" description="Helical" evidence="9">
    <location>
        <begin position="255"/>
        <end position="278"/>
    </location>
</feature>
<evidence type="ECO:0000313" key="12">
    <source>
        <dbReference type="Proteomes" id="UP000823637"/>
    </source>
</evidence>
<keyword evidence="6 9" id="KW-0812">Transmembrane</keyword>
<dbReference type="PANTHER" id="PTHR30413">
    <property type="entry name" value="INNER MEMBRANE TRANSPORT PERMEASE"/>
    <property type="match status" value="1"/>
</dbReference>
<organism evidence="11 12">
    <name type="scientific">Candidatus Enterocola intestinipullorum</name>
    <dbReference type="NCBI Taxonomy" id="2840783"/>
    <lineage>
        <taxon>Bacteria</taxon>
        <taxon>Pseudomonadati</taxon>
        <taxon>Bacteroidota</taxon>
        <taxon>Bacteroidia</taxon>
        <taxon>Bacteroidales</taxon>
        <taxon>Candidatus Enterocola</taxon>
    </lineage>
</organism>
<feature type="domain" description="ABC transmembrane type-2" evidence="10">
    <location>
        <begin position="55"/>
        <end position="281"/>
    </location>
</feature>
<comment type="similarity">
    <text evidence="2 9">Belongs to the ABC-2 integral membrane protein family.</text>
</comment>
<keyword evidence="8 9" id="KW-0472">Membrane</keyword>
<dbReference type="GO" id="GO:0015920">
    <property type="term" value="P:lipopolysaccharide transport"/>
    <property type="evidence" value="ECO:0007669"/>
    <property type="project" value="TreeGrafter"/>
</dbReference>
<dbReference type="AlphaFoldDB" id="A0A9D9EL38"/>
<reference evidence="11" key="2">
    <citation type="journal article" date="2021" name="PeerJ">
        <title>Extensive microbial diversity within the chicken gut microbiome revealed by metagenomics and culture.</title>
        <authorList>
            <person name="Gilroy R."/>
            <person name="Ravi A."/>
            <person name="Getino M."/>
            <person name="Pursley I."/>
            <person name="Horton D.L."/>
            <person name="Alikhan N.F."/>
            <person name="Baker D."/>
            <person name="Gharbi K."/>
            <person name="Hall N."/>
            <person name="Watson M."/>
            <person name="Adriaenssens E.M."/>
            <person name="Foster-Nyarko E."/>
            <person name="Jarju S."/>
            <person name="Secka A."/>
            <person name="Antonio M."/>
            <person name="Oren A."/>
            <person name="Chaudhuri R.R."/>
            <person name="La Ragione R."/>
            <person name="Hildebrand F."/>
            <person name="Pallen M.J."/>
        </authorList>
    </citation>
    <scope>NUCLEOTIDE SEQUENCE</scope>
    <source>
        <strain evidence="11">D3-1215</strain>
    </source>
</reference>
<feature type="transmembrane region" description="Helical" evidence="9">
    <location>
        <begin position="128"/>
        <end position="158"/>
    </location>
</feature>
<evidence type="ECO:0000256" key="4">
    <source>
        <dbReference type="ARBA" id="ARBA00022475"/>
    </source>
</evidence>
<dbReference type="Pfam" id="PF01061">
    <property type="entry name" value="ABC2_membrane"/>
    <property type="match status" value="1"/>
</dbReference>
<dbReference type="InterPro" id="IPR013525">
    <property type="entry name" value="ABC2_TM"/>
</dbReference>
<evidence type="ECO:0000256" key="5">
    <source>
        <dbReference type="ARBA" id="ARBA00022519"/>
    </source>
</evidence>
<evidence type="ECO:0000256" key="3">
    <source>
        <dbReference type="ARBA" id="ARBA00022448"/>
    </source>
</evidence>
<evidence type="ECO:0000256" key="1">
    <source>
        <dbReference type="ARBA" id="ARBA00004429"/>
    </source>
</evidence>
<accession>A0A9D9EL38</accession>
<keyword evidence="4 9" id="KW-1003">Cell membrane</keyword>
<feature type="transmembrane region" description="Helical" evidence="9">
    <location>
        <begin position="200"/>
        <end position="219"/>
    </location>
</feature>
<dbReference type="GO" id="GO:0140359">
    <property type="term" value="F:ABC-type transporter activity"/>
    <property type="evidence" value="ECO:0007669"/>
    <property type="project" value="InterPro"/>
</dbReference>
<feature type="transmembrane region" description="Helical" evidence="9">
    <location>
        <begin position="89"/>
        <end position="107"/>
    </location>
</feature>
<evidence type="ECO:0000256" key="9">
    <source>
        <dbReference type="RuleBase" id="RU361157"/>
    </source>
</evidence>
<feature type="transmembrane region" description="Helical" evidence="9">
    <location>
        <begin position="170"/>
        <end position="193"/>
    </location>
</feature>
<dbReference type="Proteomes" id="UP000823637">
    <property type="component" value="Unassembled WGS sequence"/>
</dbReference>
<evidence type="ECO:0000313" key="11">
    <source>
        <dbReference type="EMBL" id="MBO8447144.1"/>
    </source>
</evidence>
<gene>
    <name evidence="11" type="ORF">IAC32_05310</name>
</gene>
<feature type="transmembrane region" description="Helical" evidence="9">
    <location>
        <begin position="58"/>
        <end position="83"/>
    </location>
</feature>
<dbReference type="PANTHER" id="PTHR30413:SF8">
    <property type="entry name" value="TRANSPORT PERMEASE PROTEIN"/>
    <property type="match status" value="1"/>
</dbReference>
<name>A0A9D9EL38_9BACT</name>
<evidence type="ECO:0000259" key="10">
    <source>
        <dbReference type="PROSITE" id="PS51012"/>
    </source>
</evidence>
<evidence type="ECO:0000256" key="8">
    <source>
        <dbReference type="ARBA" id="ARBA00023136"/>
    </source>
</evidence>
<evidence type="ECO:0000256" key="7">
    <source>
        <dbReference type="ARBA" id="ARBA00022989"/>
    </source>
</evidence>
<keyword evidence="3 9" id="KW-0813">Transport</keyword>
<dbReference type="EMBL" id="JADIMR010000080">
    <property type="protein sequence ID" value="MBO8447144.1"/>
    <property type="molecule type" value="Genomic_DNA"/>
</dbReference>
<proteinExistence type="inferred from homology"/>
<keyword evidence="5" id="KW-0997">Cell inner membrane</keyword>
<evidence type="ECO:0000256" key="2">
    <source>
        <dbReference type="ARBA" id="ARBA00007783"/>
    </source>
</evidence>
<protein>
    <recommendedName>
        <fullName evidence="9">Transport permease protein</fullName>
    </recommendedName>
</protein>
<sequence length="289" mass="32743">MGDIVTQKKETVWTTVIKPHNKLWQIDFKELWQYRDLLSMYVKRDIITQYKQTILGPLWFIIQPLLTTIMYMIVFGGIAGISTDGLPQALFYLAGIAVWQYFADCLTKTSSTFITNQNIFGKVYFPRLIAPLSVCISGLVKFGIQVLLFLGVYVYYLIIGVRIAPTIELLLLPVLVLIIAALALGFGIIVSSLTTKYRDLTILFTFVVQLWMYGTPVIYPLSYINNETLKLCMKLNPVTGVVETFKYAFLGVGEFSWGLLAYSFGFAVIILLIGIVIFNKVQRSFMDTV</sequence>
<dbReference type="InterPro" id="IPR047817">
    <property type="entry name" value="ABC2_TM_bact-type"/>
</dbReference>
<dbReference type="PROSITE" id="PS51012">
    <property type="entry name" value="ABC_TM2"/>
    <property type="match status" value="1"/>
</dbReference>